<name>A0ABS5BTV4_9BACT</name>
<sequence>MTVVKVRIFDDPVYTLSREGWTGPDPEWVKALNMGYPPNNTIVINPVIWAARRAAKDLCGEVLSIRDEPDPDDTDASTTGESVPHLSATMKPWDEMTEEERVAWNRQLGATMTPEEAVGFAEGLLQNPEMLAELERVLAELKAKNGSETRSDT</sequence>
<keyword evidence="3" id="KW-1185">Reference proteome</keyword>
<feature type="region of interest" description="Disordered" evidence="1">
    <location>
        <begin position="65"/>
        <end position="94"/>
    </location>
</feature>
<evidence type="ECO:0000313" key="2">
    <source>
        <dbReference type="EMBL" id="MBP3956308.1"/>
    </source>
</evidence>
<reference evidence="2 3" key="1">
    <citation type="submission" date="2021-04" db="EMBL/GenBank/DDBJ databases">
        <authorList>
            <person name="Ivanova A."/>
        </authorList>
    </citation>
    <scope>NUCLEOTIDE SEQUENCE [LARGE SCALE GENOMIC DNA]</scope>
    <source>
        <strain evidence="2 3">G18</strain>
    </source>
</reference>
<dbReference type="Proteomes" id="UP000676565">
    <property type="component" value="Unassembled WGS sequence"/>
</dbReference>
<protein>
    <recommendedName>
        <fullName evidence="4">Tail assembly chaperone</fullName>
    </recommendedName>
</protein>
<dbReference type="EMBL" id="JAGKQQ010000001">
    <property type="protein sequence ID" value="MBP3956308.1"/>
    <property type="molecule type" value="Genomic_DNA"/>
</dbReference>
<evidence type="ECO:0000256" key="1">
    <source>
        <dbReference type="SAM" id="MobiDB-lite"/>
    </source>
</evidence>
<evidence type="ECO:0000313" key="3">
    <source>
        <dbReference type="Proteomes" id="UP000676565"/>
    </source>
</evidence>
<gene>
    <name evidence="2" type="ORF">J8F10_13540</name>
</gene>
<organism evidence="2 3">
    <name type="scientific">Gemmata palustris</name>
    <dbReference type="NCBI Taxonomy" id="2822762"/>
    <lineage>
        <taxon>Bacteria</taxon>
        <taxon>Pseudomonadati</taxon>
        <taxon>Planctomycetota</taxon>
        <taxon>Planctomycetia</taxon>
        <taxon>Gemmatales</taxon>
        <taxon>Gemmataceae</taxon>
        <taxon>Gemmata</taxon>
    </lineage>
</organism>
<accession>A0ABS5BTV4</accession>
<proteinExistence type="predicted"/>
<evidence type="ECO:0008006" key="4">
    <source>
        <dbReference type="Google" id="ProtNLM"/>
    </source>
</evidence>
<comment type="caution">
    <text evidence="2">The sequence shown here is derived from an EMBL/GenBank/DDBJ whole genome shotgun (WGS) entry which is preliminary data.</text>
</comment>
<dbReference type="RefSeq" id="WP_210654327.1">
    <property type="nucleotide sequence ID" value="NZ_JAGKQQ010000001.1"/>
</dbReference>